<dbReference type="InterPro" id="IPR004838">
    <property type="entry name" value="NHTrfase_class1_PyrdxlP-BS"/>
</dbReference>
<dbReference type="PROSITE" id="PS00105">
    <property type="entry name" value="AA_TRANSFER_CLASS_1"/>
    <property type="match status" value="1"/>
</dbReference>
<gene>
    <name evidence="3" type="ORF">SAMN02745161_2172</name>
</gene>
<evidence type="ECO:0000313" key="3">
    <source>
        <dbReference type="EMBL" id="SIO18356.1"/>
    </source>
</evidence>
<accession>A0A1N6HF25</accession>
<dbReference type="InterPro" id="IPR015424">
    <property type="entry name" value="PyrdxlP-dep_Trfase"/>
</dbReference>
<proteinExistence type="inferred from homology"/>
<comment type="cofactor">
    <cofactor evidence="1">
        <name>pyridoxal 5'-phosphate</name>
        <dbReference type="ChEBI" id="CHEBI:597326"/>
    </cofactor>
</comment>
<evidence type="ECO:0000256" key="1">
    <source>
        <dbReference type="RuleBase" id="RU000481"/>
    </source>
</evidence>
<keyword evidence="1 3" id="KW-0032">Aminotransferase</keyword>
<dbReference type="PANTHER" id="PTHR42691:SF1">
    <property type="entry name" value="ASPARTATE AMINOTRANSFERASE YHDR-RELATED"/>
    <property type="match status" value="1"/>
</dbReference>
<dbReference type="Gene3D" id="3.40.640.10">
    <property type="entry name" value="Type I PLP-dependent aspartate aminotransferase-like (Major domain)"/>
    <property type="match status" value="1"/>
</dbReference>
<dbReference type="EC" id="2.6.1.-" evidence="1"/>
<reference evidence="4" key="1">
    <citation type="submission" date="2016-11" db="EMBL/GenBank/DDBJ databases">
        <authorList>
            <person name="Varghese N."/>
            <person name="Submissions S."/>
        </authorList>
    </citation>
    <scope>NUCLEOTIDE SEQUENCE [LARGE SCALE GENOMIC DNA]</scope>
    <source>
        <strain evidence="4">DSM 17456</strain>
    </source>
</reference>
<sequence>MQLLSSQITGFIENSSWIRKMFESGIALKKQYGADAVCDFSLGNPDVPAPAMIEDILTDLAKETNKPFTFGYMPNGGFPWARQIIADLVKKEQGVEITADDAVLTCGAAGAMNAFFRAVMEPGDEVLAVAPFFVEYGFYTSNHQATFRTVMSKPDTFELDVDAIDAAITPKTRALIINSPNNPTGAVYTKEELTELAAVLEKHTKANGRPVYLIADEPYRFLAFDGVEVPSILPLYDYAVVMSSFSKNLSMAGERVGYIALSPRMKDRGQLINGLMLTNRILGFVNPPVVGQHMLKAALDAQVDPSIYERRRDAMAKVLSNAGYDFHLPKGAFYFFPKAPGGDDVTFCNRLMEEKILAVPGTGFGGPGYFRLTFCVEEEVINRSAEGFKRAIESLA</sequence>
<protein>
    <recommendedName>
        <fullName evidence="1">Aminotransferase</fullName>
        <ecNumber evidence="1">2.6.1.-</ecNumber>
    </recommendedName>
</protein>
<dbReference type="Proteomes" id="UP000184694">
    <property type="component" value="Unassembled WGS sequence"/>
</dbReference>
<comment type="similarity">
    <text evidence="1">Belongs to the class-I pyridoxal-phosphate-dependent aminotransferase family.</text>
</comment>
<dbReference type="OrthoDB" id="9804474at2"/>
<dbReference type="AlphaFoldDB" id="A0A1N6HF25"/>
<dbReference type="RefSeq" id="WP_074216937.1">
    <property type="nucleotide sequence ID" value="NZ_FSRG01000005.1"/>
</dbReference>
<feature type="domain" description="Aminotransferase class I/classII large" evidence="2">
    <location>
        <begin position="39"/>
        <end position="386"/>
    </location>
</feature>
<dbReference type="SUPFAM" id="SSF53383">
    <property type="entry name" value="PLP-dependent transferases"/>
    <property type="match status" value="1"/>
</dbReference>
<dbReference type="NCBIfam" id="NF005305">
    <property type="entry name" value="PRK06836.1"/>
    <property type="match status" value="1"/>
</dbReference>
<dbReference type="InterPro" id="IPR015421">
    <property type="entry name" value="PyrdxlP-dep_Trfase_major"/>
</dbReference>
<dbReference type="CDD" id="cd00609">
    <property type="entry name" value="AAT_like"/>
    <property type="match status" value="1"/>
</dbReference>
<evidence type="ECO:0000313" key="4">
    <source>
        <dbReference type="Proteomes" id="UP000184694"/>
    </source>
</evidence>
<dbReference type="STRING" id="1121457.SAMN02745161_2172"/>
<evidence type="ECO:0000259" key="2">
    <source>
        <dbReference type="Pfam" id="PF00155"/>
    </source>
</evidence>
<organism evidence="3 4">
    <name type="scientific">Halodesulfovibrio marinisediminis DSM 17456</name>
    <dbReference type="NCBI Taxonomy" id="1121457"/>
    <lineage>
        <taxon>Bacteria</taxon>
        <taxon>Pseudomonadati</taxon>
        <taxon>Thermodesulfobacteriota</taxon>
        <taxon>Desulfovibrionia</taxon>
        <taxon>Desulfovibrionales</taxon>
        <taxon>Desulfovibrionaceae</taxon>
        <taxon>Halodesulfovibrio</taxon>
    </lineage>
</organism>
<dbReference type="GO" id="GO:0030170">
    <property type="term" value="F:pyridoxal phosphate binding"/>
    <property type="evidence" value="ECO:0007669"/>
    <property type="project" value="InterPro"/>
</dbReference>
<dbReference type="Gene3D" id="3.90.1150.10">
    <property type="entry name" value="Aspartate Aminotransferase, domain 1"/>
    <property type="match status" value="2"/>
</dbReference>
<keyword evidence="4" id="KW-1185">Reference proteome</keyword>
<keyword evidence="1 3" id="KW-0808">Transferase</keyword>
<name>A0A1N6HF25_9BACT</name>
<dbReference type="InterPro" id="IPR004839">
    <property type="entry name" value="Aminotransferase_I/II_large"/>
</dbReference>
<dbReference type="Pfam" id="PF00155">
    <property type="entry name" value="Aminotran_1_2"/>
    <property type="match status" value="1"/>
</dbReference>
<dbReference type="GO" id="GO:0008483">
    <property type="term" value="F:transaminase activity"/>
    <property type="evidence" value="ECO:0007669"/>
    <property type="project" value="UniProtKB-KW"/>
</dbReference>
<dbReference type="PANTHER" id="PTHR42691">
    <property type="entry name" value="ASPARTATE AMINOTRANSFERASE YHDR-RELATED"/>
    <property type="match status" value="1"/>
</dbReference>
<dbReference type="EMBL" id="FSRG01000005">
    <property type="protein sequence ID" value="SIO18356.1"/>
    <property type="molecule type" value="Genomic_DNA"/>
</dbReference>
<dbReference type="InterPro" id="IPR015422">
    <property type="entry name" value="PyrdxlP-dep_Trfase_small"/>
</dbReference>